<protein>
    <recommendedName>
        <fullName evidence="3">Nucleotidyl transferase AbiEii/AbiGii toxin family protein</fullName>
    </recommendedName>
</protein>
<accession>D4H4K4</accession>
<dbReference type="RefSeq" id="WP_013009942.1">
    <property type="nucleotide sequence ID" value="NC_013943.1"/>
</dbReference>
<dbReference type="PaxDb" id="522772-Dacet_0602"/>
<dbReference type="EMBL" id="CP001968">
    <property type="protein sequence ID" value="ADD67398.1"/>
    <property type="molecule type" value="Genomic_DNA"/>
</dbReference>
<dbReference type="STRING" id="522772.Dacet_0602"/>
<dbReference type="Pfam" id="PF08843">
    <property type="entry name" value="AbiEii"/>
    <property type="match status" value="1"/>
</dbReference>
<dbReference type="OrthoDB" id="9780929at2"/>
<gene>
    <name evidence="1" type="ordered locus">Dacet_0602</name>
</gene>
<dbReference type="AlphaFoldDB" id="D4H4K4"/>
<dbReference type="eggNOG" id="COG2253">
    <property type="taxonomic scope" value="Bacteria"/>
</dbReference>
<proteinExistence type="predicted"/>
<evidence type="ECO:0000313" key="2">
    <source>
        <dbReference type="Proteomes" id="UP000002012"/>
    </source>
</evidence>
<dbReference type="InterPro" id="IPR014942">
    <property type="entry name" value="AbiEii"/>
</dbReference>
<dbReference type="InParanoid" id="D4H4K4"/>
<evidence type="ECO:0008006" key="3">
    <source>
        <dbReference type="Google" id="ProtNLM"/>
    </source>
</evidence>
<dbReference type="HOGENOM" id="CLU_074798_0_0_0"/>
<name>D4H4K4_DENA2</name>
<reference evidence="1 2" key="1">
    <citation type="journal article" date="2010" name="Stand. Genomic Sci.">
        <title>Complete genome sequence of Denitrovibrio acetiphilus type strain (N2460).</title>
        <authorList>
            <person name="Kiss H."/>
            <person name="Lang E."/>
            <person name="Lapidus A."/>
            <person name="Copeland A."/>
            <person name="Nolan M."/>
            <person name="Glavina Del Rio T."/>
            <person name="Chen F."/>
            <person name="Lucas S."/>
            <person name="Tice H."/>
            <person name="Cheng J.F."/>
            <person name="Han C."/>
            <person name="Goodwin L."/>
            <person name="Pitluck S."/>
            <person name="Liolios K."/>
            <person name="Pati A."/>
            <person name="Ivanova N."/>
            <person name="Mavromatis K."/>
            <person name="Chen A."/>
            <person name="Palaniappan K."/>
            <person name="Land M."/>
            <person name="Hauser L."/>
            <person name="Chang Y.J."/>
            <person name="Jeffries C.D."/>
            <person name="Detter J.C."/>
            <person name="Brettin T."/>
            <person name="Spring S."/>
            <person name="Rohde M."/>
            <person name="Goker M."/>
            <person name="Woyke T."/>
            <person name="Bristow J."/>
            <person name="Eisen J.A."/>
            <person name="Markowitz V."/>
            <person name="Hugenholtz P."/>
            <person name="Kyrpides N.C."/>
            <person name="Klenk H.P."/>
        </authorList>
    </citation>
    <scope>NUCLEOTIDE SEQUENCE [LARGE SCALE GENOMIC DNA]</scope>
    <source>
        <strain evidence="2">DSM 12809 / NBRC 114555 / N2460</strain>
    </source>
</reference>
<keyword evidence="2" id="KW-1185">Reference proteome</keyword>
<dbReference type="Proteomes" id="UP000002012">
    <property type="component" value="Chromosome"/>
</dbReference>
<dbReference type="Gene3D" id="3.10.450.620">
    <property type="entry name" value="JHP933, nucleotidyltransferase-like core domain"/>
    <property type="match status" value="1"/>
</dbReference>
<organism evidence="1 2">
    <name type="scientific">Denitrovibrio acetiphilus (strain DSM 12809 / NBRC 114555 / N2460)</name>
    <dbReference type="NCBI Taxonomy" id="522772"/>
    <lineage>
        <taxon>Bacteria</taxon>
        <taxon>Pseudomonadati</taxon>
        <taxon>Deferribacterota</taxon>
        <taxon>Deferribacteres</taxon>
        <taxon>Deferribacterales</taxon>
        <taxon>Geovibrionaceae</taxon>
        <taxon>Denitrovibrio</taxon>
    </lineage>
</organism>
<evidence type="ECO:0000313" key="1">
    <source>
        <dbReference type="EMBL" id="ADD67398.1"/>
    </source>
</evidence>
<sequence length="289" mass="33538">MNKAIEKMLNKYQCVTTDDHIQALREIMQEIALLGLYRGKFFEHAAFYGGTALRIFYGLDRFSEDLDFSLLNPDDNFELKKYSTFLEKELSSYGFKVSVELKEKIVDTAVKSAFLKADTAGELITIEASEDIVRSIPSGQRIKIKIEVDTDPPGKFNTETKYLLQPTPFSVKTFDLPSLFAGKMHALLFRRWKNRVKGRDWYDFVWYVSNHPNINLTHLKARMVQTGDWTKDKSFHIEDLKNIFYEKLNETDIEQAKKDATPFLNNPEALEIWSPDFFRSIVDNIVDCT</sequence>
<dbReference type="KEGG" id="dap:Dacet_0602"/>